<feature type="compositionally biased region" description="Low complexity" evidence="3">
    <location>
        <begin position="166"/>
        <end position="178"/>
    </location>
</feature>
<dbReference type="PANTHER" id="PTHR47775">
    <property type="entry name" value="BUD SITE SELECTION PROTEIN 14"/>
    <property type="match status" value="1"/>
</dbReference>
<dbReference type="GO" id="GO:0008104">
    <property type="term" value="P:intracellular protein localization"/>
    <property type="evidence" value="ECO:0007669"/>
    <property type="project" value="TreeGrafter"/>
</dbReference>
<dbReference type="EMBL" id="CP028774">
    <property type="protein sequence ID" value="AWU75310.1"/>
    <property type="molecule type" value="Genomic_DNA"/>
</dbReference>
<dbReference type="GO" id="GO:0030950">
    <property type="term" value="P:establishment or maintenance of actin cytoskeleton polarity"/>
    <property type="evidence" value="ECO:0007669"/>
    <property type="project" value="TreeGrafter"/>
</dbReference>
<evidence type="ECO:0000313" key="5">
    <source>
        <dbReference type="EMBL" id="AWU75310.1"/>
    </source>
</evidence>
<dbReference type="SUPFAM" id="SSF50044">
    <property type="entry name" value="SH3-domain"/>
    <property type="match status" value="1"/>
</dbReference>
<evidence type="ECO:0000256" key="1">
    <source>
        <dbReference type="ARBA" id="ARBA00022443"/>
    </source>
</evidence>
<feature type="region of interest" description="Disordered" evidence="3">
    <location>
        <begin position="1"/>
        <end position="40"/>
    </location>
</feature>
<dbReference type="RefSeq" id="XP_029320787.1">
    <property type="nucleotide sequence ID" value="XM_029464928.1"/>
</dbReference>
<feature type="compositionally biased region" description="Acidic residues" evidence="3">
    <location>
        <begin position="192"/>
        <end position="225"/>
    </location>
</feature>
<dbReference type="InterPro" id="IPR036028">
    <property type="entry name" value="SH3-like_dom_sf"/>
</dbReference>
<keyword evidence="1 2" id="KW-0728">SH3 domain</keyword>
<dbReference type="STRING" id="4909.A0A2U9R1W0"/>
<dbReference type="VEuPathDB" id="FungiDB:C5L36_0B05560"/>
<evidence type="ECO:0000259" key="4">
    <source>
        <dbReference type="PROSITE" id="PS50002"/>
    </source>
</evidence>
<evidence type="ECO:0000256" key="3">
    <source>
        <dbReference type="SAM" id="MobiDB-lite"/>
    </source>
</evidence>
<dbReference type="Gene3D" id="2.30.30.40">
    <property type="entry name" value="SH3 Domains"/>
    <property type="match status" value="1"/>
</dbReference>
<dbReference type="GO" id="GO:0051286">
    <property type="term" value="C:cell tip"/>
    <property type="evidence" value="ECO:0007669"/>
    <property type="project" value="TreeGrafter"/>
</dbReference>
<feature type="region of interest" description="Disordered" evidence="3">
    <location>
        <begin position="84"/>
        <end position="113"/>
    </location>
</feature>
<dbReference type="KEGG" id="pkz:C5L36_0B05560"/>
<feature type="region of interest" description="Disordered" evidence="3">
    <location>
        <begin position="443"/>
        <end position="485"/>
    </location>
</feature>
<dbReference type="PROSITE" id="PS50002">
    <property type="entry name" value="SH3"/>
    <property type="match status" value="1"/>
</dbReference>
<name>A0A2U9R1W0_PICKU</name>
<feature type="region of interest" description="Disordered" evidence="3">
    <location>
        <begin position="146"/>
        <end position="247"/>
    </location>
</feature>
<sequence length="663" mass="74518">MQTGEWTRLSRQELHALHREARPETENKTNTDKNVNKNKCIDINDTNSARNKVKTDAIREDSDSEDIDDFSMHNLQGIRTLRCKPEPDMLSNSSSSAASTVVHNPELRADDNELDAIQNGPLQTLETDPQLHGKLYRTLQLADADDTLDNDDTLGFNEDDDDNENENANANVHNNNSNRKYGSDVGYGYDGGNDEDEDDDDDDDDDGDDDDDDDDEEKDLEVDDIDFSRYMQSNLPSPPTSPPRELDPAKLYALYDFSGPDPSHLALAKNDSVLLLNDTDSYWWLVRRTDDGRIGFAPAEILETYTERLARLNCWKNEVLERGGYKGLKYDDEKKLFKTDYPIDTEKNRSNTSTTSITQNIERKGSLKKPKVIEMNNDSGSYLDDTIGNNAKKSVSFANINDTQEHSFLSIHEEFEEDESDSHVNHYDNSSLSLLNNYNSNPSMDDLVGNDNDTDANASVNNIDNDDYDGNENNKHNNDKELHDGNEQNVHNAIRHNRPNSSEGPCTGLVNTETDTRPLIVPKRRKNMFIKNLDNYSYSSENVDNIHSVGSVNSNNSACSKSESTRLESIKMLDDLLDMYPEFVSLDDGTVTPPTASSSSSPQRVAKPITCSNEMEILVKQGEDVGHTEDENDLHPQTRRLFGPLFSTMKELDALLEDIGPTA</sequence>
<feature type="compositionally biased region" description="Basic and acidic residues" evidence="3">
    <location>
        <begin position="472"/>
        <end position="485"/>
    </location>
</feature>
<evidence type="ECO:0000256" key="2">
    <source>
        <dbReference type="PROSITE-ProRule" id="PRU00192"/>
    </source>
</evidence>
<protein>
    <recommendedName>
        <fullName evidence="4">SH3 domain-containing protein</fullName>
    </recommendedName>
</protein>
<dbReference type="InterPro" id="IPR001452">
    <property type="entry name" value="SH3_domain"/>
</dbReference>
<dbReference type="Pfam" id="PF00018">
    <property type="entry name" value="SH3_1"/>
    <property type="match status" value="1"/>
</dbReference>
<dbReference type="SMART" id="SM00326">
    <property type="entry name" value="SH3"/>
    <property type="match status" value="1"/>
</dbReference>
<feature type="domain" description="SH3" evidence="4">
    <location>
        <begin position="246"/>
        <end position="307"/>
    </location>
</feature>
<feature type="compositionally biased region" description="Basic and acidic residues" evidence="3">
    <location>
        <begin position="8"/>
        <end position="40"/>
    </location>
</feature>
<feature type="compositionally biased region" description="Acidic residues" evidence="3">
    <location>
        <begin position="146"/>
        <end position="165"/>
    </location>
</feature>
<dbReference type="Proteomes" id="UP000249293">
    <property type="component" value="Chromosome 2"/>
</dbReference>
<dbReference type="AlphaFoldDB" id="A0A2U9R1W0"/>
<dbReference type="GeneID" id="40383075"/>
<dbReference type="PANTHER" id="PTHR47775:SF1">
    <property type="entry name" value="BUD SITE SELECTION PROTEIN 14"/>
    <property type="match status" value="1"/>
</dbReference>
<evidence type="ECO:0000313" key="6">
    <source>
        <dbReference type="Proteomes" id="UP000249293"/>
    </source>
</evidence>
<dbReference type="InterPro" id="IPR053039">
    <property type="entry name" value="Polarity_Bud-Selection_Reg"/>
</dbReference>
<keyword evidence="6" id="KW-1185">Reference proteome</keyword>
<gene>
    <name evidence="5" type="ORF">C5L36_0B05560</name>
</gene>
<dbReference type="GO" id="GO:0015630">
    <property type="term" value="C:microtubule cytoskeleton"/>
    <property type="evidence" value="ECO:0007669"/>
    <property type="project" value="TreeGrafter"/>
</dbReference>
<reference evidence="5 6" key="1">
    <citation type="submission" date="2018-06" db="EMBL/GenBank/DDBJ databases">
        <title>Population genomics shows no distinction between pathogenic Candida krusei and environmental Pichia kudriavzevii: One species, four names.</title>
        <authorList>
            <person name="Douglass A.P."/>
            <person name="Offei B."/>
            <person name="Braun-Galleani S."/>
            <person name="Coughlan A.Y."/>
            <person name="Martos A."/>
            <person name="Ortiz-Merino R.A."/>
            <person name="Byrne K.P."/>
            <person name="Wolfe K.H."/>
        </authorList>
    </citation>
    <scope>NUCLEOTIDE SEQUENCE [LARGE SCALE GENOMIC DNA]</scope>
    <source>
        <strain evidence="5 6">CBS573</strain>
    </source>
</reference>
<proteinExistence type="predicted"/>
<accession>A0A2U9R1W0</accession>
<organism evidence="5 6">
    <name type="scientific">Pichia kudriavzevii</name>
    <name type="common">Yeast</name>
    <name type="synonym">Issatchenkia orientalis</name>
    <dbReference type="NCBI Taxonomy" id="4909"/>
    <lineage>
        <taxon>Eukaryota</taxon>
        <taxon>Fungi</taxon>
        <taxon>Dikarya</taxon>
        <taxon>Ascomycota</taxon>
        <taxon>Saccharomycotina</taxon>
        <taxon>Pichiomycetes</taxon>
        <taxon>Pichiales</taxon>
        <taxon>Pichiaceae</taxon>
        <taxon>Pichia</taxon>
    </lineage>
</organism>
<dbReference type="OrthoDB" id="196165at2759"/>